<organism evidence="6 8">
    <name type="scientific">Lentilactobacillus farraginis DSM 18382 = JCM 14108</name>
    <dbReference type="NCBI Taxonomy" id="1423743"/>
    <lineage>
        <taxon>Bacteria</taxon>
        <taxon>Bacillati</taxon>
        <taxon>Bacillota</taxon>
        <taxon>Bacilli</taxon>
        <taxon>Lactobacillales</taxon>
        <taxon>Lactobacillaceae</taxon>
        <taxon>Lentilactobacillus</taxon>
    </lineage>
</organism>
<dbReference type="PANTHER" id="PTHR30246">
    <property type="entry name" value="2-KETO-3-DEOXY-6-PHOSPHOGLUCONATE ALDOLASE"/>
    <property type="match status" value="1"/>
</dbReference>
<keyword evidence="4" id="KW-0456">Lyase</keyword>
<dbReference type="PANTHER" id="PTHR30246:SF1">
    <property type="entry name" value="2-DEHYDRO-3-DEOXY-6-PHOSPHOGALACTONATE ALDOLASE-RELATED"/>
    <property type="match status" value="1"/>
</dbReference>
<comment type="subunit">
    <text evidence="3">Homotrimer.</text>
</comment>
<dbReference type="AlphaFoldDB" id="X0PC25"/>
<evidence type="ECO:0000313" key="9">
    <source>
        <dbReference type="Proteomes" id="UP000051966"/>
    </source>
</evidence>
<proteinExistence type="inferred from homology"/>
<dbReference type="SUPFAM" id="SSF51569">
    <property type="entry name" value="Aldolase"/>
    <property type="match status" value="1"/>
</dbReference>
<accession>X0PC25</accession>
<dbReference type="CDD" id="cd00452">
    <property type="entry name" value="KDPG_aldolase"/>
    <property type="match status" value="1"/>
</dbReference>
<reference evidence="7 9" key="2">
    <citation type="journal article" date="2015" name="Genome Announc.">
        <title>Expanding the biotechnology potential of lactobacilli through comparative genomics of 213 strains and associated genera.</title>
        <authorList>
            <person name="Sun Z."/>
            <person name="Harris H.M."/>
            <person name="McCann A."/>
            <person name="Guo C."/>
            <person name="Argimon S."/>
            <person name="Zhang W."/>
            <person name="Yang X."/>
            <person name="Jeffery I.B."/>
            <person name="Cooney J.C."/>
            <person name="Kagawa T.F."/>
            <person name="Liu W."/>
            <person name="Song Y."/>
            <person name="Salvetti E."/>
            <person name="Wrobel A."/>
            <person name="Rasinkangas P."/>
            <person name="Parkhill J."/>
            <person name="Rea M.C."/>
            <person name="O'Sullivan O."/>
            <person name="Ritari J."/>
            <person name="Douillard F.P."/>
            <person name="Paul Ross R."/>
            <person name="Yang R."/>
            <person name="Briner A.E."/>
            <person name="Felis G.E."/>
            <person name="de Vos W.M."/>
            <person name="Barrangou R."/>
            <person name="Klaenhammer T.R."/>
            <person name="Caufield P.W."/>
            <person name="Cui Y."/>
            <person name="Zhang H."/>
            <person name="O'Toole P.W."/>
        </authorList>
    </citation>
    <scope>NUCLEOTIDE SEQUENCE [LARGE SCALE GENOMIC DNA]</scope>
    <source>
        <strain evidence="7 9">DSM 18382</strain>
    </source>
</reference>
<dbReference type="RefSeq" id="WP_035180981.1">
    <property type="nucleotide sequence ID" value="NZ_AZFY01000020.1"/>
</dbReference>
<evidence type="ECO:0000313" key="7">
    <source>
        <dbReference type="EMBL" id="KRM11710.1"/>
    </source>
</evidence>
<keyword evidence="9" id="KW-1185">Reference proteome</keyword>
<comment type="pathway">
    <text evidence="1">Carbohydrate acid metabolism.</text>
</comment>
<evidence type="ECO:0000256" key="5">
    <source>
        <dbReference type="ARBA" id="ARBA00023277"/>
    </source>
</evidence>
<dbReference type="EMBL" id="BAKI01000043">
    <property type="protein sequence ID" value="GAF37723.1"/>
    <property type="molecule type" value="Genomic_DNA"/>
</dbReference>
<dbReference type="OrthoDB" id="9802667at2"/>
<evidence type="ECO:0000313" key="6">
    <source>
        <dbReference type="EMBL" id="GAF37723.1"/>
    </source>
</evidence>
<dbReference type="STRING" id="1423743.FD41_GL001188"/>
<dbReference type="GO" id="GO:0016829">
    <property type="term" value="F:lyase activity"/>
    <property type="evidence" value="ECO:0007669"/>
    <property type="project" value="UniProtKB-KW"/>
</dbReference>
<dbReference type="InterPro" id="IPR013785">
    <property type="entry name" value="Aldolase_TIM"/>
</dbReference>
<reference evidence="6" key="1">
    <citation type="journal article" date="2014" name="Genome Announc.">
        <title>Draft Genome Sequences of Two Lactobacillus Strains, L. farraginis JCM 14108T and L. composti JCM 14202T, Isolated from Compost of Distilled Shochu Residue.</title>
        <authorList>
            <person name="Yuki M."/>
            <person name="Oshima K."/>
            <person name="Suda W."/>
            <person name="Kitahara M."/>
            <person name="Kitamura K."/>
            <person name="Iida T."/>
            <person name="Hattori M."/>
            <person name="Ohkuma M."/>
        </authorList>
    </citation>
    <scope>NUCLEOTIDE SEQUENCE [LARGE SCALE GENOMIC DNA]</scope>
    <source>
        <strain evidence="6">JCM 14108</strain>
    </source>
</reference>
<gene>
    <name evidence="7" type="ORF">FD41_GL001188</name>
    <name evidence="6" type="ORF">JCM14108_2780</name>
</gene>
<dbReference type="EMBL" id="AZFY01000020">
    <property type="protein sequence ID" value="KRM11710.1"/>
    <property type="molecule type" value="Genomic_DNA"/>
</dbReference>
<name>X0PC25_9LACO</name>
<protein>
    <submittedName>
        <fullName evidence="7">2-dehydro-3-deoxyphosphogluconate aldolase</fullName>
    </submittedName>
    <submittedName>
        <fullName evidence="6">4-hydroxy-2-oxoglutarate aldolase</fullName>
    </submittedName>
</protein>
<evidence type="ECO:0000256" key="3">
    <source>
        <dbReference type="ARBA" id="ARBA00011233"/>
    </source>
</evidence>
<evidence type="ECO:0000256" key="2">
    <source>
        <dbReference type="ARBA" id="ARBA00006906"/>
    </source>
</evidence>
<evidence type="ECO:0000256" key="4">
    <source>
        <dbReference type="ARBA" id="ARBA00023239"/>
    </source>
</evidence>
<evidence type="ECO:0000256" key="1">
    <source>
        <dbReference type="ARBA" id="ARBA00004761"/>
    </source>
</evidence>
<evidence type="ECO:0000313" key="8">
    <source>
        <dbReference type="Proteomes" id="UP000019488"/>
    </source>
</evidence>
<dbReference type="PATRIC" id="fig|1423743.5.peg.1230"/>
<dbReference type="Gene3D" id="3.20.20.70">
    <property type="entry name" value="Aldolase class I"/>
    <property type="match status" value="1"/>
</dbReference>
<dbReference type="Proteomes" id="UP000019488">
    <property type="component" value="Unassembled WGS sequence"/>
</dbReference>
<sequence>MKIEDYPKLTVIMRGYTYEQALLIVKILSDYDHQLAVEVTTNNPDHLKVIRDGNEKYGGKVFIGVGTVLNVTQAQEAIEAGAKFMLGPQEFNDDVYKIAKEKHVLTIPGAMTPTEVYTQLQKGADIVKIFPAITTGSSIFKQIQGPFGSQRLMAVGGVNLQNALDFFKNGASYLGIGSNFFNKQDVNDLNEAGLRQSVENFLNVIKPMETQM</sequence>
<dbReference type="Proteomes" id="UP000051966">
    <property type="component" value="Unassembled WGS sequence"/>
</dbReference>
<dbReference type="Pfam" id="PF01081">
    <property type="entry name" value="Aldolase"/>
    <property type="match status" value="1"/>
</dbReference>
<keyword evidence="5" id="KW-0119">Carbohydrate metabolism</keyword>
<comment type="similarity">
    <text evidence="2">Belongs to the KHG/KDPG aldolase family.</text>
</comment>
<comment type="caution">
    <text evidence="6">The sequence shown here is derived from an EMBL/GenBank/DDBJ whole genome shotgun (WGS) entry which is preliminary data.</text>
</comment>
<dbReference type="InterPro" id="IPR000887">
    <property type="entry name" value="Aldlse_KDPG_KHG"/>
</dbReference>